<protein>
    <submittedName>
        <fullName evidence="1">Uncharacterized protein</fullName>
    </submittedName>
</protein>
<dbReference type="AlphaFoldDB" id="A0A2H0W418"/>
<accession>A0A2H0W418</accession>
<reference evidence="2" key="1">
    <citation type="submission" date="2017-09" db="EMBL/GenBank/DDBJ databases">
        <title>Depth-based differentiation of microbial function through sediment-hosted aquifers and enrichment of novel symbionts in the deep terrestrial subsurface.</title>
        <authorList>
            <person name="Probst A.J."/>
            <person name="Ladd B."/>
            <person name="Jarett J.K."/>
            <person name="Geller-Mcgrath D.E."/>
            <person name="Sieber C.M.K."/>
            <person name="Emerson J.B."/>
            <person name="Anantharaman K."/>
            <person name="Thomas B.C."/>
            <person name="Malmstrom R."/>
            <person name="Stieglmeier M."/>
            <person name="Klingl A."/>
            <person name="Woyke T."/>
            <person name="Ryan C.M."/>
            <person name="Banfield J.F."/>
        </authorList>
    </citation>
    <scope>NUCLEOTIDE SEQUENCE [LARGE SCALE GENOMIC DNA]</scope>
</reference>
<comment type="caution">
    <text evidence="1">The sequence shown here is derived from an EMBL/GenBank/DDBJ whole genome shotgun (WGS) entry which is preliminary data.</text>
</comment>
<evidence type="ECO:0000313" key="2">
    <source>
        <dbReference type="Proteomes" id="UP000229056"/>
    </source>
</evidence>
<proteinExistence type="predicted"/>
<sequence length="130" mass="14703">MKNSFESSMSKSTSEDIDTIVEYAEQESNEVLDQVIINIMNASYDQVRAINKAVLDRMKQLRDKDFSEVNNWTELYAAIASRGELEMAGEMLSDKEVVKIIDKIRSGDLPLKRITRTGGLRGKVEELLAD</sequence>
<dbReference type="EMBL" id="PEZY01000008">
    <property type="protein sequence ID" value="PIS06102.1"/>
    <property type="molecule type" value="Genomic_DNA"/>
</dbReference>
<name>A0A2H0W418_9BACT</name>
<evidence type="ECO:0000313" key="1">
    <source>
        <dbReference type="EMBL" id="PIS06102.1"/>
    </source>
</evidence>
<dbReference type="Proteomes" id="UP000229056">
    <property type="component" value="Unassembled WGS sequence"/>
</dbReference>
<gene>
    <name evidence="1" type="ORF">COT80_02420</name>
</gene>
<organism evidence="1 2">
    <name type="scientific">Candidatus Buchananbacteria bacterium CG10_big_fil_rev_8_21_14_0_10_33_19</name>
    <dbReference type="NCBI Taxonomy" id="1974525"/>
    <lineage>
        <taxon>Bacteria</taxon>
        <taxon>Candidatus Buchananiibacteriota</taxon>
    </lineage>
</organism>